<dbReference type="GO" id="GO:0000785">
    <property type="term" value="C:chromatin"/>
    <property type="evidence" value="ECO:0000318"/>
    <property type="project" value="GO_Central"/>
</dbReference>
<dbReference type="GO" id="GO:0006260">
    <property type="term" value="P:DNA replication"/>
    <property type="evidence" value="ECO:0007669"/>
    <property type="project" value="UniProtKB-KW"/>
</dbReference>
<dbReference type="InterPro" id="IPR019128">
    <property type="entry name" value="Dcc1"/>
</dbReference>
<dbReference type="FunCoup" id="A0A7M7NME7">
    <property type="interactions" value="1307"/>
</dbReference>
<evidence type="ECO:0000313" key="4">
    <source>
        <dbReference type="EnsemblMetazoa" id="XP_030838867"/>
    </source>
</evidence>
<evidence type="ECO:0000256" key="1">
    <source>
        <dbReference type="ARBA" id="ARBA00007017"/>
    </source>
</evidence>
<dbReference type="OMA" id="DSESWPF"/>
<dbReference type="GO" id="GO:0000775">
    <property type="term" value="C:chromosome, centromeric region"/>
    <property type="evidence" value="ECO:0000318"/>
    <property type="project" value="GO_Central"/>
</dbReference>
<dbReference type="GO" id="GO:0034088">
    <property type="term" value="P:maintenance of mitotic sister chromatid cohesion"/>
    <property type="evidence" value="ECO:0000318"/>
    <property type="project" value="GO_Central"/>
</dbReference>
<sequence>MDIDDERMLDEVHSIASHAKLELSDLAGHPQCIYFGEELNPASMRLLEVDSTILKCVVEGQRLIIRGDKTDHAVLCTDSKTYDLKVAETSNTLLVLKDCFTKDNLPSGENRLHQKRVTGVSHSYLELRPLRPRLKKLQMLLKENPFAGSIYEDTPEHSGKRYTMDMLLDIVQASEGEIRDELISIKACLIDGHWRVLDFDYESQVLTHILSLVQENSWSYDEVPLEETLSTLENLEPRPILEHCLKCCGDFTRGKNDDGSEEAMYSLDPDKVCRLFAEMLLRPADKFNLTEFLEVWQQSVPEGMVTTEQQLKGLALIDRSCSPPVTWHFPLSDLPENERERFDVLFKTKERWTLDEITSYIEDLSTEKLSVGALLQRNCRTSLNAAGIRVYNTKRPIK</sequence>
<dbReference type="InParanoid" id="A0A7M7NME7"/>
<dbReference type="PANTHER" id="PTHR13395:SF6">
    <property type="entry name" value="SISTER CHROMATID COHESION PROTEIN DCC1"/>
    <property type="match status" value="1"/>
</dbReference>
<dbReference type="GO" id="GO:0031390">
    <property type="term" value="C:Ctf18 RFC-like complex"/>
    <property type="evidence" value="ECO:0000318"/>
    <property type="project" value="GO_Central"/>
</dbReference>
<dbReference type="GeneID" id="756334"/>
<dbReference type="CTD" id="79075"/>
<keyword evidence="5" id="KW-1185">Reference proteome</keyword>
<dbReference type="PANTHER" id="PTHR13395">
    <property type="entry name" value="SISTER CHROMATID COHESION PROTEIN DCC1-RELATED"/>
    <property type="match status" value="1"/>
</dbReference>
<evidence type="ECO:0000256" key="2">
    <source>
        <dbReference type="ARBA" id="ARBA00017682"/>
    </source>
</evidence>
<proteinExistence type="inferred from homology"/>
<protein>
    <recommendedName>
        <fullName evidence="2">Sister chromatid cohesion protein DCC1</fullName>
    </recommendedName>
</protein>
<dbReference type="OrthoDB" id="5199543at2759"/>
<accession>A0A7M7NME7</accession>
<dbReference type="Proteomes" id="UP000007110">
    <property type="component" value="Unassembled WGS sequence"/>
</dbReference>
<name>A0A7M7NME7_STRPU</name>
<dbReference type="KEGG" id="spu:756334"/>
<dbReference type="RefSeq" id="XP_030838867.1">
    <property type="nucleotide sequence ID" value="XM_030983007.1"/>
</dbReference>
<comment type="similarity">
    <text evidence="1">Belongs to the DCC1 family.</text>
</comment>
<dbReference type="EnsemblMetazoa" id="XM_030983007">
    <property type="protein sequence ID" value="XP_030838867"/>
    <property type="gene ID" value="LOC756334"/>
</dbReference>
<reference evidence="4" key="2">
    <citation type="submission" date="2021-01" db="UniProtKB">
        <authorList>
            <consortium name="EnsemblMetazoa"/>
        </authorList>
    </citation>
    <scope>IDENTIFICATION</scope>
</reference>
<dbReference type="Pfam" id="PF09724">
    <property type="entry name" value="Dcc1"/>
    <property type="match status" value="1"/>
</dbReference>
<keyword evidence="3" id="KW-0235">DNA replication</keyword>
<organism evidence="4 5">
    <name type="scientific">Strongylocentrotus purpuratus</name>
    <name type="common">Purple sea urchin</name>
    <dbReference type="NCBI Taxonomy" id="7668"/>
    <lineage>
        <taxon>Eukaryota</taxon>
        <taxon>Metazoa</taxon>
        <taxon>Echinodermata</taxon>
        <taxon>Eleutherozoa</taxon>
        <taxon>Echinozoa</taxon>
        <taxon>Echinoidea</taxon>
        <taxon>Euechinoidea</taxon>
        <taxon>Echinacea</taxon>
        <taxon>Camarodonta</taxon>
        <taxon>Echinidea</taxon>
        <taxon>Strongylocentrotidae</taxon>
        <taxon>Strongylocentrotus</taxon>
    </lineage>
</organism>
<dbReference type="AlphaFoldDB" id="A0A7M7NME7"/>
<reference evidence="5" key="1">
    <citation type="submission" date="2015-02" db="EMBL/GenBank/DDBJ databases">
        <title>Genome sequencing for Strongylocentrotus purpuratus.</title>
        <authorList>
            <person name="Murali S."/>
            <person name="Liu Y."/>
            <person name="Vee V."/>
            <person name="English A."/>
            <person name="Wang M."/>
            <person name="Skinner E."/>
            <person name="Han Y."/>
            <person name="Muzny D.M."/>
            <person name="Worley K.C."/>
            <person name="Gibbs R.A."/>
        </authorList>
    </citation>
    <scope>NUCLEOTIDE SEQUENCE</scope>
</reference>
<evidence type="ECO:0000256" key="3">
    <source>
        <dbReference type="ARBA" id="ARBA00022705"/>
    </source>
</evidence>
<evidence type="ECO:0000313" key="5">
    <source>
        <dbReference type="Proteomes" id="UP000007110"/>
    </source>
</evidence>